<dbReference type="Proteomes" id="UP001606303">
    <property type="component" value="Unassembled WGS sequence"/>
</dbReference>
<name>A0ABW7GXA8_9BURK</name>
<comment type="caution">
    <text evidence="1">The sequence shown here is derived from an EMBL/GenBank/DDBJ whole genome shotgun (WGS) entry which is preliminary data.</text>
</comment>
<dbReference type="Gene3D" id="3.40.50.1000">
    <property type="entry name" value="HAD superfamily/HAD-like"/>
    <property type="match status" value="1"/>
</dbReference>
<accession>A0ABW7GXA8</accession>
<dbReference type="Pfam" id="PF00702">
    <property type="entry name" value="Hydrolase"/>
    <property type="match status" value="1"/>
</dbReference>
<sequence>MKPVIALDLDGTLVSCAPRHQRLMRHVCGGDALDEDFIPRYWAAKREGASNVSALRALGHPSPHARAEAWARDIETWPWLGYDRLLPTVAESLTARRVRAVVLTARRCRAMVHQQVQRLGLLHLVDDLIVVSPHDAARCKATELGRLRAQGFIGDAETDADAAAAAGVPFAALAGGMRSAAFWQRRGQPSYPDFAAALAALPS</sequence>
<dbReference type="EMBL" id="JBIGIB010000002">
    <property type="protein sequence ID" value="MFG6466612.1"/>
    <property type="molecule type" value="Genomic_DNA"/>
</dbReference>
<evidence type="ECO:0000313" key="1">
    <source>
        <dbReference type="EMBL" id="MFG6466612.1"/>
    </source>
</evidence>
<proteinExistence type="predicted"/>
<dbReference type="InterPro" id="IPR036412">
    <property type="entry name" value="HAD-like_sf"/>
</dbReference>
<reference evidence="1 2" key="1">
    <citation type="submission" date="2024-08" db="EMBL/GenBank/DDBJ databases">
        <authorList>
            <person name="Lu H."/>
        </authorList>
    </citation>
    <scope>NUCLEOTIDE SEQUENCE [LARGE SCALE GENOMIC DNA]</scope>
    <source>
        <strain evidence="1 2">BYS87W</strain>
    </source>
</reference>
<protein>
    <submittedName>
        <fullName evidence="1">HAD family hydrolase</fullName>
    </submittedName>
</protein>
<organism evidence="1 2">
    <name type="scientific">Pelomonas baiyunensis</name>
    <dbReference type="NCBI Taxonomy" id="3299026"/>
    <lineage>
        <taxon>Bacteria</taxon>
        <taxon>Pseudomonadati</taxon>
        <taxon>Pseudomonadota</taxon>
        <taxon>Betaproteobacteria</taxon>
        <taxon>Burkholderiales</taxon>
        <taxon>Sphaerotilaceae</taxon>
        <taxon>Roseateles</taxon>
    </lineage>
</organism>
<dbReference type="RefSeq" id="WP_394383447.1">
    <property type="nucleotide sequence ID" value="NZ_JBIGIB010000002.1"/>
</dbReference>
<dbReference type="InterPro" id="IPR023214">
    <property type="entry name" value="HAD_sf"/>
</dbReference>
<keyword evidence="2" id="KW-1185">Reference proteome</keyword>
<evidence type="ECO:0000313" key="2">
    <source>
        <dbReference type="Proteomes" id="UP001606303"/>
    </source>
</evidence>
<keyword evidence="1" id="KW-0378">Hydrolase</keyword>
<dbReference type="GO" id="GO:0016787">
    <property type="term" value="F:hydrolase activity"/>
    <property type="evidence" value="ECO:0007669"/>
    <property type="project" value="UniProtKB-KW"/>
</dbReference>
<dbReference type="SUPFAM" id="SSF56784">
    <property type="entry name" value="HAD-like"/>
    <property type="match status" value="1"/>
</dbReference>
<gene>
    <name evidence="1" type="ORF">ACG01O_08345</name>
</gene>
<dbReference type="PROSITE" id="PS01228">
    <property type="entry name" value="COF_1"/>
    <property type="match status" value="1"/>
</dbReference>